<dbReference type="InterPro" id="IPR004869">
    <property type="entry name" value="MMPL_dom"/>
</dbReference>
<evidence type="ECO:0000256" key="1">
    <source>
        <dbReference type="ARBA" id="ARBA00004651"/>
    </source>
</evidence>
<feature type="region of interest" description="Disordered" evidence="7">
    <location>
        <begin position="634"/>
        <end position="677"/>
    </location>
</feature>
<comment type="similarity">
    <text evidence="2">Belongs to the resistance-nodulation-cell division (RND) (TC 2.A.6) family. MmpL subfamily.</text>
</comment>
<dbReference type="PROSITE" id="PS50156">
    <property type="entry name" value="SSD"/>
    <property type="match status" value="1"/>
</dbReference>
<evidence type="ECO:0000256" key="6">
    <source>
        <dbReference type="ARBA" id="ARBA00023136"/>
    </source>
</evidence>
<dbReference type="GO" id="GO:0005886">
    <property type="term" value="C:plasma membrane"/>
    <property type="evidence" value="ECO:0007669"/>
    <property type="project" value="UniProtKB-SubCell"/>
</dbReference>
<feature type="region of interest" description="Disordered" evidence="7">
    <location>
        <begin position="383"/>
        <end position="410"/>
    </location>
</feature>
<feature type="compositionally biased region" description="Low complexity" evidence="7">
    <location>
        <begin position="8"/>
        <end position="20"/>
    </location>
</feature>
<accession>A0A7S4B992</accession>
<dbReference type="InterPro" id="IPR050545">
    <property type="entry name" value="Mycobact_MmpL"/>
</dbReference>
<dbReference type="PANTHER" id="PTHR33406:SF6">
    <property type="entry name" value="MEMBRANE PROTEIN YDGH-RELATED"/>
    <property type="match status" value="1"/>
</dbReference>
<feature type="domain" description="SSD" evidence="9">
    <location>
        <begin position="938"/>
        <end position="1041"/>
    </location>
</feature>
<feature type="transmembrane region" description="Helical" evidence="8">
    <location>
        <begin position="871"/>
        <end position="891"/>
    </location>
</feature>
<dbReference type="Pfam" id="PF03176">
    <property type="entry name" value="MMPL"/>
    <property type="match status" value="2"/>
</dbReference>
<reference evidence="10" key="1">
    <citation type="submission" date="2021-01" db="EMBL/GenBank/DDBJ databases">
        <authorList>
            <person name="Corre E."/>
            <person name="Pelletier E."/>
            <person name="Niang G."/>
            <person name="Scheremetjew M."/>
            <person name="Finn R."/>
            <person name="Kale V."/>
            <person name="Holt S."/>
            <person name="Cochrane G."/>
            <person name="Meng A."/>
            <person name="Brown T."/>
            <person name="Cohen L."/>
        </authorList>
    </citation>
    <scope>NUCLEOTIDE SEQUENCE</scope>
    <source>
        <strain evidence="10">CCMP645</strain>
    </source>
</reference>
<feature type="compositionally biased region" description="Low complexity" evidence="7">
    <location>
        <begin position="657"/>
        <end position="669"/>
    </location>
</feature>
<feature type="transmembrane region" description="Helical" evidence="8">
    <location>
        <begin position="1418"/>
        <end position="1443"/>
    </location>
</feature>
<dbReference type="Gene3D" id="1.20.1640.10">
    <property type="entry name" value="Multidrug efflux transporter AcrB transmembrane domain"/>
    <property type="match status" value="2"/>
</dbReference>
<sequence>MPMRRNSLSEPALSSLSEAEQFAPGADGRKLLLPTTLPRSDGGALEAAKLAALPTWRRTSVDLWRVSRAVAYFGWLQSRSHLILCAWLLITAGAYLYGQDALTLTTTQSNGPANMKAQRAQVALGTSFPHMLWDQAVILVRCTDGCDIFNPQVELFVSRLEELLQRSYLPTFRPPFSIFSLLPTDAEIGGGEADAELQRRMEKMRQRAIERQEASLAGRRFNASANSTTLERVSALHQLLANVSSGDPRLQHVAMERVEGAGDAFALGLSTGAANLSLAPLSIPGAPQLINTNLERLTNGSVFTPQRTQMIANLTRAEALLRYGDAFAAGVRESTAPAADPSELGPATAASTLQAGSGDDVALSSEGTQGTLNTAAMGFESDVEPQHASSVEMEDAGSGSGESEPPPLSIFDRVTDIAGAFVRGASEGARMVTKSFPTPYSVTVGGLNANLTSELSGNASLADQLLPSAHEAASTANSSKRSSSSPPDSTNSQRSYLSSDHTSTSTSTATSTATSTPSSTVPPSSLPSSTPTIYTPQRSSGTPHSPLRAPAGSAAATEREAAVAARTAEQDAKLASALDEATQTLYESYDAALHSKEPIRIPPGTAKKIREVCAQRKTTHLNDRRLSLAADQETASQAADEFPQAARQTRPRPPSIHAASHAALHAASSQGKAVNPPTDSTFHAFERERRLETSAAAVASAALPDAAASSPSGQLSLQLLESITESVRSSTQAALSAPSAELRSRLRQDALANHGFDVSSLRGDKQLDVLCTSQLARNGLDALTDAAGNTAQAVRKLFLSNSGTATLISVPLLPGYEAHLTVVQSYLVSTVAEAARQTLPPEQYQLHVGGDSQMRLDTSVATLDDFHRVDLVSMPLALCALMAFLVCHQASSLKAAARNLPSACRLLLVPILCIPAAVSAALAILKLAWAAGLPLNFVVPVLVLATVVAVSIDYALFLLASYSSALQSGAGGSDAVPRAVLAALQDSGHTVLMSGSVLALAFLPTVLFPLDWMLTLGICSSASVICAVVINISLGPALILSTPFLSLQRPDDDATTEPPSRKTAPPAAFNGTMNQAGADAVAAMNEGADALHPPPPPQRSSTLPSSTTERQAQRRSWLGSVRGFDYWSHFGTFLVENPGRVVAIAFILLSPFIWIALAESQFTAMPTQIVPRSTPSGAVMLQLEREFGGGRMYPFYLYVRKRPEPRTKQGASVLSAAFFREAHDVLAQLAATVPNTPVVNITGAAYANGEPVPFELIAMAFDASNPLYDTPTGEHLRVLASVFFSPLGDATFFYVTFGLDPFGAVASEWLLKARAFLDTISKASLYDWEIAGIPAITLDTQDAVMARFPLTAIATGACILALLAYAFGSALVPVRSVLTTAATLGFVYGSLQILQAGVPYRFLRLELWAPWEAPGVSWIVPVMTFTVLAGLNTDYDVFLVSGIRKMRTQGMSSDEAIIQGLRSNGGVINTAGLIMALAFSGLLGSSTLAVQQVAYVVVLSVLFDTLVVRSILVPAMMALLRDYNWWPARMPEVTRYFSASTSFSVEDGRHRALATCH</sequence>
<keyword evidence="4 8" id="KW-0812">Transmembrane</keyword>
<feature type="region of interest" description="Disordered" evidence="7">
    <location>
        <begin position="468"/>
        <end position="557"/>
    </location>
</feature>
<evidence type="ECO:0000256" key="2">
    <source>
        <dbReference type="ARBA" id="ARBA00010157"/>
    </source>
</evidence>
<feature type="transmembrane region" description="Helical" evidence="8">
    <location>
        <begin position="1464"/>
        <end position="1483"/>
    </location>
</feature>
<feature type="transmembrane region" description="Helical" evidence="8">
    <location>
        <begin position="1344"/>
        <end position="1365"/>
    </location>
</feature>
<dbReference type="InterPro" id="IPR000731">
    <property type="entry name" value="SSD"/>
</dbReference>
<organism evidence="10">
    <name type="scientific">Chrysotila carterae</name>
    <name type="common">Marine alga</name>
    <name type="synonym">Syracosphaera carterae</name>
    <dbReference type="NCBI Taxonomy" id="13221"/>
    <lineage>
        <taxon>Eukaryota</taxon>
        <taxon>Haptista</taxon>
        <taxon>Haptophyta</taxon>
        <taxon>Prymnesiophyceae</taxon>
        <taxon>Isochrysidales</taxon>
        <taxon>Isochrysidaceae</taxon>
        <taxon>Chrysotila</taxon>
    </lineage>
</organism>
<keyword evidence="5 8" id="KW-1133">Transmembrane helix</keyword>
<feature type="transmembrane region" description="Helical" evidence="8">
    <location>
        <begin position="937"/>
        <end position="959"/>
    </location>
</feature>
<gene>
    <name evidence="10" type="ORF">PCAR00345_LOCUS11119</name>
</gene>
<feature type="transmembrane region" description="Helical" evidence="8">
    <location>
        <begin position="1377"/>
        <end position="1398"/>
    </location>
</feature>
<dbReference type="SUPFAM" id="SSF82866">
    <property type="entry name" value="Multidrug efflux transporter AcrB transmembrane domain"/>
    <property type="match status" value="2"/>
</dbReference>
<name>A0A7S4B992_CHRCT</name>
<dbReference type="EMBL" id="HBIZ01017812">
    <property type="protein sequence ID" value="CAE0758525.1"/>
    <property type="molecule type" value="Transcribed_RNA"/>
</dbReference>
<evidence type="ECO:0000256" key="4">
    <source>
        <dbReference type="ARBA" id="ARBA00022692"/>
    </source>
</evidence>
<evidence type="ECO:0000256" key="3">
    <source>
        <dbReference type="ARBA" id="ARBA00022475"/>
    </source>
</evidence>
<evidence type="ECO:0000256" key="8">
    <source>
        <dbReference type="SAM" id="Phobius"/>
    </source>
</evidence>
<keyword evidence="3" id="KW-1003">Cell membrane</keyword>
<feature type="transmembrane region" description="Helical" evidence="8">
    <location>
        <begin position="903"/>
        <end position="925"/>
    </location>
</feature>
<feature type="transmembrane region" description="Helical" evidence="8">
    <location>
        <begin position="1014"/>
        <end position="1040"/>
    </location>
</feature>
<feature type="transmembrane region" description="Helical" evidence="8">
    <location>
        <begin position="991"/>
        <end position="1008"/>
    </location>
</feature>
<protein>
    <recommendedName>
        <fullName evidence="9">SSD domain-containing protein</fullName>
    </recommendedName>
</protein>
<dbReference type="PANTHER" id="PTHR33406">
    <property type="entry name" value="MEMBRANE PROTEIN MJ1562-RELATED"/>
    <property type="match status" value="1"/>
</dbReference>
<feature type="transmembrane region" description="Helical" evidence="8">
    <location>
        <begin position="1141"/>
        <end position="1158"/>
    </location>
</feature>
<evidence type="ECO:0000256" key="7">
    <source>
        <dbReference type="SAM" id="MobiDB-lite"/>
    </source>
</evidence>
<feature type="compositionally biased region" description="Low complexity" evidence="7">
    <location>
        <begin position="473"/>
        <end position="536"/>
    </location>
</feature>
<feature type="region of interest" description="Disordered" evidence="7">
    <location>
        <begin position="1087"/>
        <end position="1114"/>
    </location>
</feature>
<feature type="compositionally biased region" description="Low complexity" evidence="7">
    <location>
        <begin position="1099"/>
        <end position="1108"/>
    </location>
</feature>
<feature type="region of interest" description="Disordered" evidence="7">
    <location>
        <begin position="1049"/>
        <end position="1070"/>
    </location>
</feature>
<proteinExistence type="inferred from homology"/>
<feature type="region of interest" description="Disordered" evidence="7">
    <location>
        <begin position="334"/>
        <end position="366"/>
    </location>
</feature>
<keyword evidence="6 8" id="KW-0472">Membrane</keyword>
<evidence type="ECO:0000313" key="10">
    <source>
        <dbReference type="EMBL" id="CAE0758525.1"/>
    </source>
</evidence>
<feature type="compositionally biased region" description="Low complexity" evidence="7">
    <location>
        <begin position="548"/>
        <end position="557"/>
    </location>
</feature>
<evidence type="ECO:0000259" key="9">
    <source>
        <dbReference type="PROSITE" id="PS50156"/>
    </source>
</evidence>
<evidence type="ECO:0000256" key="5">
    <source>
        <dbReference type="ARBA" id="ARBA00022989"/>
    </source>
</evidence>
<feature type="region of interest" description="Disordered" evidence="7">
    <location>
        <begin position="1"/>
        <end position="20"/>
    </location>
</feature>
<feature type="transmembrane region" description="Helical" evidence="8">
    <location>
        <begin position="1495"/>
        <end position="1520"/>
    </location>
</feature>
<comment type="subcellular location">
    <subcellularLocation>
        <location evidence="1">Cell membrane</location>
        <topology evidence="1">Multi-pass membrane protein</topology>
    </subcellularLocation>
</comment>